<sequence length="291" mass="33725">MTIQIVHIWNETIGQDQSGINWSQLTLNREYLKNCYKILCKETGVFKLNEDDSNVEGLIIYFESIYKYFLEEECAEKALSVVELMMKTISKFSKENRREVNINLDDTINELNHRFLENGVGYQYENGQIVRVDSEFIHAEAVKPALQLLSNPTYRGAQEEFLNAHEHYRHGRYDAALTDCLKAFESTMKIILDKHDWEYGKKDTSKRLIDCCLANELIPKFWTDHFNSLGNMLISSIGTPRNKLSGHGKGNDEIEVPEHLIQYVLHMTASTIVFLIKAEERLNRINLVCKP</sequence>
<accession>A0ABT6IQ96</accession>
<evidence type="ECO:0008006" key="5">
    <source>
        <dbReference type="Google" id="ProtNLM"/>
    </source>
</evidence>
<reference evidence="3 4" key="1">
    <citation type="submission" date="2017-11" db="EMBL/GenBank/DDBJ databases">
        <title>Whole genome sequencing of Psychrobacter pocilloporae S6-60T(=JCM 31058T=LMG 29157T).</title>
        <authorList>
            <person name="Das S.K."/>
        </authorList>
    </citation>
    <scope>NUCLEOTIDE SEQUENCE [LARGE SCALE GENOMIC DNA]</scope>
    <source>
        <strain evidence="3 4">S6-60</strain>
    </source>
</reference>
<dbReference type="Pfam" id="PF22809">
    <property type="entry name" value="DUF7014"/>
    <property type="match status" value="1"/>
</dbReference>
<gene>
    <name evidence="3" type="ORF">CUR83_02755</name>
</gene>
<evidence type="ECO:0000259" key="2">
    <source>
        <dbReference type="Pfam" id="PF22809"/>
    </source>
</evidence>
<keyword evidence="4" id="KW-1185">Reference proteome</keyword>
<dbReference type="NCBIfam" id="NF046078">
    <property type="entry name" value="STM4504_CBY0614"/>
    <property type="match status" value="1"/>
</dbReference>
<dbReference type="InterPro" id="IPR049503">
    <property type="entry name" value="AbiJ_NTD4"/>
</dbReference>
<feature type="domain" description="DUF7014" evidence="2">
    <location>
        <begin position="152"/>
        <end position="281"/>
    </location>
</feature>
<feature type="domain" description="HEPN AbiJ-N-terminal" evidence="1">
    <location>
        <begin position="4"/>
        <end position="144"/>
    </location>
</feature>
<dbReference type="Proteomes" id="UP001243298">
    <property type="component" value="Unassembled WGS sequence"/>
</dbReference>
<proteinExistence type="predicted"/>
<evidence type="ECO:0000259" key="1">
    <source>
        <dbReference type="Pfam" id="PF18863"/>
    </source>
</evidence>
<comment type="caution">
    <text evidence="3">The sequence shown here is derived from an EMBL/GenBank/DDBJ whole genome shotgun (WGS) entry which is preliminary data.</text>
</comment>
<evidence type="ECO:0000313" key="4">
    <source>
        <dbReference type="Proteomes" id="UP001243298"/>
    </source>
</evidence>
<name>A0ABT6IQ96_9GAMM</name>
<dbReference type="RefSeq" id="WP_071002315.1">
    <property type="nucleotide sequence ID" value="NZ_PGFT01000001.1"/>
</dbReference>
<dbReference type="InterPro" id="IPR054280">
    <property type="entry name" value="DUF7014"/>
</dbReference>
<evidence type="ECO:0000313" key="3">
    <source>
        <dbReference type="EMBL" id="MDH4904006.1"/>
    </source>
</evidence>
<dbReference type="Pfam" id="PF18863">
    <property type="entry name" value="AbiJ_NTD4"/>
    <property type="match status" value="1"/>
</dbReference>
<organism evidence="3 4">
    <name type="scientific">Psychrobacter pocilloporae</name>
    <dbReference type="NCBI Taxonomy" id="1775882"/>
    <lineage>
        <taxon>Bacteria</taxon>
        <taxon>Pseudomonadati</taxon>
        <taxon>Pseudomonadota</taxon>
        <taxon>Gammaproteobacteria</taxon>
        <taxon>Moraxellales</taxon>
        <taxon>Moraxellaceae</taxon>
        <taxon>Psychrobacter</taxon>
    </lineage>
</organism>
<dbReference type="EMBL" id="PGFT01000001">
    <property type="protein sequence ID" value="MDH4904006.1"/>
    <property type="molecule type" value="Genomic_DNA"/>
</dbReference>
<protein>
    <recommendedName>
        <fullName evidence="5">Abortive infection protein-like C-terminal domain-containing protein</fullName>
    </recommendedName>
</protein>